<dbReference type="EMBL" id="BOMI01000063">
    <property type="protein sequence ID" value="GID74630.1"/>
    <property type="molecule type" value="Genomic_DNA"/>
</dbReference>
<name>A0ABQ3Y3V4_9ACTN</name>
<comment type="caution">
    <text evidence="2">The sequence shown here is derived from an EMBL/GenBank/DDBJ whole genome shotgun (WGS) entry which is preliminary data.</text>
</comment>
<organism evidence="2 3">
    <name type="scientific">Paractinoplanes deccanensis</name>
    <dbReference type="NCBI Taxonomy" id="113561"/>
    <lineage>
        <taxon>Bacteria</taxon>
        <taxon>Bacillati</taxon>
        <taxon>Actinomycetota</taxon>
        <taxon>Actinomycetes</taxon>
        <taxon>Micromonosporales</taxon>
        <taxon>Micromonosporaceae</taxon>
        <taxon>Paractinoplanes</taxon>
    </lineage>
</organism>
<evidence type="ECO:0000259" key="1">
    <source>
        <dbReference type="Pfam" id="PF01717"/>
    </source>
</evidence>
<proteinExistence type="predicted"/>
<dbReference type="InterPro" id="IPR038071">
    <property type="entry name" value="UROD/MetE-like_sf"/>
</dbReference>
<dbReference type="PANTHER" id="PTHR43844">
    <property type="entry name" value="METHIONINE SYNTHASE"/>
    <property type="match status" value="1"/>
</dbReference>
<reference evidence="2 3" key="1">
    <citation type="submission" date="2021-01" db="EMBL/GenBank/DDBJ databases">
        <title>Whole genome shotgun sequence of Actinoplanes deccanensis NBRC 13994.</title>
        <authorList>
            <person name="Komaki H."/>
            <person name="Tamura T."/>
        </authorList>
    </citation>
    <scope>NUCLEOTIDE SEQUENCE [LARGE SCALE GENOMIC DNA]</scope>
    <source>
        <strain evidence="2 3">NBRC 13994</strain>
    </source>
</reference>
<dbReference type="Proteomes" id="UP000609879">
    <property type="component" value="Unassembled WGS sequence"/>
</dbReference>
<keyword evidence="3" id="KW-1185">Reference proteome</keyword>
<dbReference type="Pfam" id="PF01717">
    <property type="entry name" value="Meth_synt_2"/>
    <property type="match status" value="1"/>
</dbReference>
<dbReference type="Gene3D" id="3.20.20.210">
    <property type="match status" value="1"/>
</dbReference>
<dbReference type="SUPFAM" id="SSF51726">
    <property type="entry name" value="UROD/MetE-like"/>
    <property type="match status" value="1"/>
</dbReference>
<gene>
    <name evidence="2" type="primary">yxjH</name>
    <name evidence="2" type="ORF">Ade02nite_32710</name>
</gene>
<evidence type="ECO:0000313" key="2">
    <source>
        <dbReference type="EMBL" id="GID74630.1"/>
    </source>
</evidence>
<feature type="domain" description="Cobalamin-independent methionine synthase MetE C-terminal/archaeal" evidence="1">
    <location>
        <begin position="19"/>
        <end position="308"/>
    </location>
</feature>
<accession>A0ABQ3Y3V4</accession>
<dbReference type="InterPro" id="IPR002629">
    <property type="entry name" value="Met_Synth_C/arc"/>
</dbReference>
<evidence type="ECO:0000313" key="3">
    <source>
        <dbReference type="Proteomes" id="UP000609879"/>
    </source>
</evidence>
<protein>
    <recommendedName>
        <fullName evidence="1">Cobalamin-independent methionine synthase MetE C-terminal/archaeal domain-containing protein</fullName>
    </recommendedName>
</protein>
<dbReference type="PANTHER" id="PTHR43844:SF2">
    <property type="entry name" value="SYNTHASE, VITAMIN-B12 INDEPENDENT, PUTATIVE (AFU_ORTHOLOGUE AFUA_3G12060)-RELATED"/>
    <property type="match status" value="1"/>
</dbReference>
<dbReference type="RefSeq" id="WP_203763290.1">
    <property type="nucleotide sequence ID" value="NZ_BAAABO010000012.1"/>
</dbReference>
<sequence>MADTYKFRIDHHGSLVRPPELLEARRRHASGSLTDAQLRAAEDEAIAAVVRDQRKLSLSVVTDGQFRRSSSADAVLTAVEGFTRTESRWVAGGPLKAVRSLVADDTAAVDALTRQIPAKATLPSAATLAVQTFDPAGPYGSPRELGEAIAAIIRDEIEALIAKGIRYLQLDGWAYTNALGGSTGSAMSLADHIAVDTLAVEIKDKPADVRIGLCPAVVAPESVSQAAAEQLFGSVPVDRWILPYDKHTEAELALLKAVPASKDVCLGIVDPFVAALEDIDAVMRRMDLAFEVRDLEDVAVSPSAGFSDVAGGSAIGVEDQRRKLIHVETVARMCWGNEL</sequence>